<dbReference type="InterPro" id="IPR001341">
    <property type="entry name" value="Asp_kinase"/>
</dbReference>
<dbReference type="GO" id="GO:0019877">
    <property type="term" value="P:diaminopimelate biosynthetic process"/>
    <property type="evidence" value="ECO:0007669"/>
    <property type="project" value="UniProtKB-KW"/>
</dbReference>
<evidence type="ECO:0000256" key="5">
    <source>
        <dbReference type="ARBA" id="ARBA00022741"/>
    </source>
</evidence>
<dbReference type="Pfam" id="PF00696">
    <property type="entry name" value="AA_kinase"/>
    <property type="match status" value="1"/>
</dbReference>
<dbReference type="Proteomes" id="UP000198838">
    <property type="component" value="Unassembled WGS sequence"/>
</dbReference>
<comment type="function">
    <text evidence="1">Catalyzes the phosphorylation of the beta-carboxyl group of aspartic acid with ATP to yield 4-phospho-L-aspartate, which is involved in the branched biosynthetic pathway leading to the biosynthesis of amino acids threonine, isoleucine and methionine.</text>
</comment>
<evidence type="ECO:0000259" key="12">
    <source>
        <dbReference type="Pfam" id="PF00696"/>
    </source>
</evidence>
<dbReference type="GO" id="GO:0004072">
    <property type="term" value="F:aspartate kinase activity"/>
    <property type="evidence" value="ECO:0007669"/>
    <property type="project" value="UniProtKB-EC"/>
</dbReference>
<evidence type="ECO:0000259" key="13">
    <source>
        <dbReference type="Pfam" id="PF22468"/>
    </source>
</evidence>
<dbReference type="PANTHER" id="PTHR21499:SF67">
    <property type="entry name" value="ASPARTOKINASE 3"/>
    <property type="match status" value="1"/>
</dbReference>
<dbReference type="SUPFAM" id="SSF55021">
    <property type="entry name" value="ACT-like"/>
    <property type="match status" value="2"/>
</dbReference>
<dbReference type="GO" id="GO:0005524">
    <property type="term" value="F:ATP binding"/>
    <property type="evidence" value="ECO:0007669"/>
    <property type="project" value="UniProtKB-KW"/>
</dbReference>
<evidence type="ECO:0000256" key="8">
    <source>
        <dbReference type="ARBA" id="ARBA00022915"/>
    </source>
</evidence>
<evidence type="ECO:0000256" key="10">
    <source>
        <dbReference type="RuleBase" id="RU003448"/>
    </source>
</evidence>
<evidence type="ECO:0000256" key="4">
    <source>
        <dbReference type="ARBA" id="ARBA00022679"/>
    </source>
</evidence>
<organism evidence="14 15">
    <name type="scientific">Acetitomaculum ruminis DSM 5522</name>
    <dbReference type="NCBI Taxonomy" id="1120918"/>
    <lineage>
        <taxon>Bacteria</taxon>
        <taxon>Bacillati</taxon>
        <taxon>Bacillota</taxon>
        <taxon>Clostridia</taxon>
        <taxon>Lachnospirales</taxon>
        <taxon>Lachnospiraceae</taxon>
        <taxon>Acetitomaculum</taxon>
    </lineage>
</organism>
<evidence type="ECO:0000256" key="9">
    <source>
        <dbReference type="ARBA" id="ARBA00047872"/>
    </source>
</evidence>
<evidence type="ECO:0000313" key="14">
    <source>
        <dbReference type="EMBL" id="SFB34534.1"/>
    </source>
</evidence>
<comment type="pathway">
    <text evidence="11">Amino-acid biosynthesis; L-threonine biosynthesis; L-threonine from L-aspartate: step 1/5.</text>
</comment>
<evidence type="ECO:0000256" key="11">
    <source>
        <dbReference type="RuleBase" id="RU004249"/>
    </source>
</evidence>
<feature type="domain" description="Aspartokinase ACT" evidence="13">
    <location>
        <begin position="376"/>
        <end position="435"/>
    </location>
</feature>
<keyword evidence="8" id="KW-0220">Diaminopimelate biosynthesis</keyword>
<comment type="similarity">
    <text evidence="3 10">Belongs to the aspartokinase family.</text>
</comment>
<dbReference type="GO" id="GO:0005829">
    <property type="term" value="C:cytosol"/>
    <property type="evidence" value="ECO:0007669"/>
    <property type="project" value="TreeGrafter"/>
</dbReference>
<evidence type="ECO:0000256" key="1">
    <source>
        <dbReference type="ARBA" id="ARBA00003121"/>
    </source>
</evidence>
<feature type="domain" description="Aspartate/glutamate/uridylate kinase" evidence="12">
    <location>
        <begin position="3"/>
        <end position="264"/>
    </location>
</feature>
<keyword evidence="11" id="KW-0028">Amino-acid biosynthesis</keyword>
<proteinExistence type="inferred from homology"/>
<dbReference type="InterPro" id="IPR045865">
    <property type="entry name" value="ACT-like_dom_sf"/>
</dbReference>
<dbReference type="EMBL" id="FOJY01000023">
    <property type="protein sequence ID" value="SFB34534.1"/>
    <property type="molecule type" value="Genomic_DNA"/>
</dbReference>
<evidence type="ECO:0000256" key="2">
    <source>
        <dbReference type="ARBA" id="ARBA00004766"/>
    </source>
</evidence>
<dbReference type="GO" id="GO:0009088">
    <property type="term" value="P:threonine biosynthetic process"/>
    <property type="evidence" value="ECO:0007669"/>
    <property type="project" value="UniProtKB-UniPathway"/>
</dbReference>
<dbReference type="InterPro" id="IPR036393">
    <property type="entry name" value="AceGlu_kinase-like_sf"/>
</dbReference>
<comment type="catalytic activity">
    <reaction evidence="9 10">
        <text>L-aspartate + ATP = 4-phospho-L-aspartate + ADP</text>
        <dbReference type="Rhea" id="RHEA:23776"/>
        <dbReference type="ChEBI" id="CHEBI:29991"/>
        <dbReference type="ChEBI" id="CHEBI:30616"/>
        <dbReference type="ChEBI" id="CHEBI:57535"/>
        <dbReference type="ChEBI" id="CHEBI:456216"/>
        <dbReference type="EC" id="2.7.2.4"/>
    </reaction>
</comment>
<evidence type="ECO:0000313" key="15">
    <source>
        <dbReference type="Proteomes" id="UP000198838"/>
    </source>
</evidence>
<dbReference type="NCBIfam" id="TIGR00657">
    <property type="entry name" value="asp_kinases"/>
    <property type="match status" value="1"/>
</dbReference>
<reference evidence="14 15" key="1">
    <citation type="submission" date="2016-10" db="EMBL/GenBank/DDBJ databases">
        <authorList>
            <person name="de Groot N.N."/>
        </authorList>
    </citation>
    <scope>NUCLEOTIDE SEQUENCE [LARGE SCALE GENOMIC DNA]</scope>
    <source>
        <strain evidence="14 15">DSM 5522</strain>
    </source>
</reference>
<gene>
    <name evidence="14" type="ORF">SAMN05216249_12313</name>
</gene>
<dbReference type="AlphaFoldDB" id="A0A1I1A993"/>
<evidence type="ECO:0000256" key="7">
    <source>
        <dbReference type="ARBA" id="ARBA00022840"/>
    </source>
</evidence>
<dbReference type="STRING" id="1120918.SAMN05216249_12313"/>
<dbReference type="PROSITE" id="PS00324">
    <property type="entry name" value="ASPARTOKINASE"/>
    <property type="match status" value="1"/>
</dbReference>
<keyword evidence="7" id="KW-0067">ATP-binding</keyword>
<dbReference type="OrthoDB" id="9799110at2"/>
<keyword evidence="6 10" id="KW-0418">Kinase</keyword>
<dbReference type="InterPro" id="IPR001048">
    <property type="entry name" value="Asp/Glu/Uridylate_kinase"/>
</dbReference>
<dbReference type="Gene3D" id="3.30.2130.10">
    <property type="entry name" value="VC0802-like"/>
    <property type="match status" value="1"/>
</dbReference>
<keyword evidence="15" id="KW-1185">Reference proteome</keyword>
<comment type="pathway">
    <text evidence="11">Amino-acid biosynthesis; L-methionine biosynthesis via de novo pathway; L-homoserine from L-aspartate: step 1/3.</text>
</comment>
<dbReference type="SUPFAM" id="SSF53633">
    <property type="entry name" value="Carbamate kinase-like"/>
    <property type="match status" value="1"/>
</dbReference>
<evidence type="ECO:0000256" key="6">
    <source>
        <dbReference type="ARBA" id="ARBA00022777"/>
    </source>
</evidence>
<keyword evidence="5" id="KW-0547">Nucleotide-binding</keyword>
<keyword evidence="4 10" id="KW-0808">Transferase</keyword>
<comment type="pathway">
    <text evidence="2 11">Amino-acid biosynthesis; L-lysine biosynthesis via DAP pathway; (S)-tetrahydrodipicolinate from L-aspartate: step 1/4.</text>
</comment>
<protein>
    <recommendedName>
        <fullName evidence="10">Aspartokinase</fullName>
        <ecNumber evidence="10">2.7.2.4</ecNumber>
    </recommendedName>
</protein>
<dbReference type="Pfam" id="PF22468">
    <property type="entry name" value="ACT_9"/>
    <property type="match status" value="1"/>
</dbReference>
<dbReference type="Gene3D" id="3.40.1160.10">
    <property type="entry name" value="Acetylglutamate kinase-like"/>
    <property type="match status" value="1"/>
</dbReference>
<dbReference type="EC" id="2.7.2.4" evidence="10"/>
<dbReference type="RefSeq" id="WP_092874343.1">
    <property type="nucleotide sequence ID" value="NZ_FOJY01000023.1"/>
</dbReference>
<dbReference type="PANTHER" id="PTHR21499">
    <property type="entry name" value="ASPARTATE KINASE"/>
    <property type="match status" value="1"/>
</dbReference>
<dbReference type="GO" id="GO:0009090">
    <property type="term" value="P:homoserine biosynthetic process"/>
    <property type="evidence" value="ECO:0007669"/>
    <property type="project" value="TreeGrafter"/>
</dbReference>
<dbReference type="InterPro" id="IPR018042">
    <property type="entry name" value="Aspartate_kinase_CS"/>
</dbReference>
<accession>A0A1I1A993</accession>
<dbReference type="UniPathway" id="UPA00034">
    <property type="reaction ID" value="UER00015"/>
</dbReference>
<name>A0A1I1A993_9FIRM</name>
<dbReference type="UniPathway" id="UPA00051">
    <property type="reaction ID" value="UER00462"/>
</dbReference>
<dbReference type="UniPathway" id="UPA00050">
    <property type="reaction ID" value="UER00461"/>
</dbReference>
<dbReference type="NCBIfam" id="NF006540">
    <property type="entry name" value="PRK09034.1"/>
    <property type="match status" value="1"/>
</dbReference>
<dbReference type="GO" id="GO:0009089">
    <property type="term" value="P:lysine biosynthetic process via diaminopimelate"/>
    <property type="evidence" value="ECO:0007669"/>
    <property type="project" value="UniProtKB-UniPathway"/>
</dbReference>
<sequence>MDIIVCKFGGTSLADAKQFKKIKAIIKENPARKFVVASAPGKRFAKDIKVTDLFLSCYEKAVSDTDFEENLKRARERFEDIIRDLELEFNLDKEFDKLRNHLTNCPDKEYMASRGEYLNSMILASYLGFTFVDPEWCVCFNEDGTLNEAITKRTMSAALHPLSNAVIAGFYGADINGKIRTFSRGGSDITGSLVACAAAADLYENWTDVSGLLAADPSIVESPKSVEFLSYRELRTLSYMGARVLHTDAILPAAQRGIPINIRNTNRPNDNGTMIVRKLPKGEKRYPVTGVAGRKGMSVIQVEKVMVSDGSGFSAIMLDILKDRNLSFEQCLTGIDSITLVIRADLLNPCKEELLKEIEDTLNPDYIGLKENISMIAIVGEKGTESSDANVKVLEAIADKKIEISTINQGAGKLNLLVGVPDERYEEAIRAIYSAIEEN</sequence>
<dbReference type="InterPro" id="IPR054352">
    <property type="entry name" value="ACT_Aspartokinase"/>
</dbReference>
<evidence type="ECO:0000256" key="3">
    <source>
        <dbReference type="ARBA" id="ARBA00010122"/>
    </source>
</evidence>